<organism evidence="1 2">
    <name type="scientific">Myxococcus landrumensis</name>
    <dbReference type="NCBI Taxonomy" id="2813577"/>
    <lineage>
        <taxon>Bacteria</taxon>
        <taxon>Pseudomonadati</taxon>
        <taxon>Myxococcota</taxon>
        <taxon>Myxococcia</taxon>
        <taxon>Myxococcales</taxon>
        <taxon>Cystobacterineae</taxon>
        <taxon>Myxococcaceae</taxon>
        <taxon>Myxococcus</taxon>
    </lineage>
</organism>
<name>A0ABX7MZL3_9BACT</name>
<dbReference type="Pfam" id="PF11876">
    <property type="entry name" value="TsiV"/>
    <property type="match status" value="1"/>
</dbReference>
<dbReference type="RefSeq" id="WP_206713462.1">
    <property type="nucleotide sequence ID" value="NZ_CP071091.1"/>
</dbReference>
<sequence length="302" mass="33664">MTKAIRLSDDDDGLFLRDSFILVFFCKKPIKDLVVNYAKVFEHWLETTPEEGRKWTSIGGDSDETKPLTPQRLAAARKELDPARARTREVSTFEIGGPQQTNPDYFFEWFGARDAEDEMASHLEIRLPRMPTTDEEVSAVLSLARWVGELLPYASGYGAPALTWGADSQQGAFAEAVGKLAFRHPGYDVPDSMGTAFDIGTKVRGAYWLNFIGPEALKKLGGEKGLRSKLEIGIGIEKVGDGLLLQAGPRPELGDVNKKAKLPLLRSLAKVLEPVTLFDDVGIDNNFPEEDDCKRWKRRHLE</sequence>
<gene>
    <name evidence="1" type="ORF">JY572_25405</name>
</gene>
<reference evidence="1 2" key="1">
    <citation type="submission" date="2021-02" db="EMBL/GenBank/DDBJ databases">
        <title>De Novo genome assembly of isolated myxobacteria.</title>
        <authorList>
            <person name="Stevens D.C."/>
        </authorList>
    </citation>
    <scope>NUCLEOTIDE SEQUENCE [LARGE SCALE GENOMIC DNA]</scope>
    <source>
        <strain evidence="1 2">SCHIC003</strain>
    </source>
</reference>
<dbReference type="EMBL" id="CP071091">
    <property type="protein sequence ID" value="QSQ11721.1"/>
    <property type="molecule type" value="Genomic_DNA"/>
</dbReference>
<protein>
    <submittedName>
        <fullName evidence="1">DUF3396 domain-containing protein</fullName>
    </submittedName>
</protein>
<keyword evidence="2" id="KW-1185">Reference proteome</keyword>
<evidence type="ECO:0000313" key="2">
    <source>
        <dbReference type="Proteomes" id="UP000663090"/>
    </source>
</evidence>
<proteinExistence type="predicted"/>
<evidence type="ECO:0000313" key="1">
    <source>
        <dbReference type="EMBL" id="QSQ11721.1"/>
    </source>
</evidence>
<dbReference type="InterPro" id="IPR021815">
    <property type="entry name" value="TsiV"/>
</dbReference>
<dbReference type="Proteomes" id="UP000663090">
    <property type="component" value="Chromosome"/>
</dbReference>
<accession>A0ABX7MZL3</accession>